<reference evidence="4" key="1">
    <citation type="submission" date="2016-10" db="EMBL/GenBank/DDBJ databases">
        <authorList>
            <person name="Varghese N."/>
            <person name="Submissions S."/>
        </authorList>
    </citation>
    <scope>NUCLEOTIDE SEQUENCE [LARGE SCALE GENOMIC DNA]</scope>
    <source>
        <strain evidence="4">DSM 22002</strain>
    </source>
</reference>
<evidence type="ECO:0000313" key="3">
    <source>
        <dbReference type="EMBL" id="SDH27125.1"/>
    </source>
</evidence>
<dbReference type="PANTHER" id="PTHR43542:SF1">
    <property type="entry name" value="METHYLTRANSFERASE"/>
    <property type="match status" value="1"/>
</dbReference>
<keyword evidence="1 3" id="KW-0489">Methyltransferase</keyword>
<dbReference type="PROSITE" id="PS00092">
    <property type="entry name" value="N6_MTASE"/>
    <property type="match status" value="1"/>
</dbReference>
<keyword evidence="2 3" id="KW-0808">Transferase</keyword>
<dbReference type="InterPro" id="IPR029063">
    <property type="entry name" value="SAM-dependent_MTases_sf"/>
</dbReference>
<dbReference type="GO" id="GO:0008168">
    <property type="term" value="F:methyltransferase activity"/>
    <property type="evidence" value="ECO:0007669"/>
    <property type="project" value="UniProtKB-KW"/>
</dbReference>
<dbReference type="Gene3D" id="3.40.50.150">
    <property type="entry name" value="Vaccinia Virus protein VP39"/>
    <property type="match status" value="1"/>
</dbReference>
<dbReference type="InterPro" id="IPR004398">
    <property type="entry name" value="RNA_MeTrfase_RsmD"/>
</dbReference>
<accession>A0A1G8B1Y1</accession>
<dbReference type="PANTHER" id="PTHR43542">
    <property type="entry name" value="METHYLTRANSFERASE"/>
    <property type="match status" value="1"/>
</dbReference>
<dbReference type="OrthoDB" id="9803017at2"/>
<dbReference type="EMBL" id="LT629695">
    <property type="protein sequence ID" value="SDH27125.1"/>
    <property type="molecule type" value="Genomic_DNA"/>
</dbReference>
<protein>
    <submittedName>
        <fullName evidence="3">16S rRNA (Guanine966-N2)-methyltransferase</fullName>
    </submittedName>
</protein>
<dbReference type="STRING" id="399736.SAMN04489720_0621"/>
<dbReference type="NCBIfam" id="TIGR00095">
    <property type="entry name" value="16S rRNA (guanine(966)-N(2))-methyltransferase RsmD"/>
    <property type="match status" value="1"/>
</dbReference>
<dbReference type="PIRSF" id="PIRSF004553">
    <property type="entry name" value="CHP00095"/>
    <property type="match status" value="1"/>
</dbReference>
<keyword evidence="4" id="KW-1185">Reference proteome</keyword>
<evidence type="ECO:0000313" key="4">
    <source>
        <dbReference type="Proteomes" id="UP000198822"/>
    </source>
</evidence>
<dbReference type="GO" id="GO:0031167">
    <property type="term" value="P:rRNA methylation"/>
    <property type="evidence" value="ECO:0007669"/>
    <property type="project" value="InterPro"/>
</dbReference>
<dbReference type="AlphaFoldDB" id="A0A1G8B1Y1"/>
<evidence type="ECO:0000256" key="1">
    <source>
        <dbReference type="ARBA" id="ARBA00022603"/>
    </source>
</evidence>
<dbReference type="Proteomes" id="UP000198822">
    <property type="component" value="Chromosome I"/>
</dbReference>
<dbReference type="CDD" id="cd02440">
    <property type="entry name" value="AdoMet_MTases"/>
    <property type="match status" value="1"/>
</dbReference>
<gene>
    <name evidence="3" type="ORF">SAMN04489720_0621</name>
</gene>
<dbReference type="GO" id="GO:0003676">
    <property type="term" value="F:nucleic acid binding"/>
    <property type="evidence" value="ECO:0007669"/>
    <property type="project" value="InterPro"/>
</dbReference>
<sequence length="188" mass="19558">MTRIIAGVAGSLTLKVPDAGTRPTSDRVRESIFSALDARGLCDGAHVLDLFAGSGALGLEAASRGAASVVLVDSAKQAAKVAQRNADAVAKAGAERALVVAQTALAYLGQTTRTFDLVFIDPPYDLPPAQVSAVLQALVPTLVDDAVVVLEQATRTGEPELPSDLELERTKRHGDTAVHWLGRRPAVG</sequence>
<dbReference type="InterPro" id="IPR002052">
    <property type="entry name" value="DNA_methylase_N6_adenine_CS"/>
</dbReference>
<proteinExistence type="predicted"/>
<dbReference type="RefSeq" id="WP_092502349.1">
    <property type="nucleotide sequence ID" value="NZ_LT629695.1"/>
</dbReference>
<dbReference type="SUPFAM" id="SSF53335">
    <property type="entry name" value="S-adenosyl-L-methionine-dependent methyltransferases"/>
    <property type="match status" value="1"/>
</dbReference>
<name>A0A1G8B1Y1_9MICO</name>
<organism evidence="3 4">
    <name type="scientific">Agrococcus jejuensis</name>
    <dbReference type="NCBI Taxonomy" id="399736"/>
    <lineage>
        <taxon>Bacteria</taxon>
        <taxon>Bacillati</taxon>
        <taxon>Actinomycetota</taxon>
        <taxon>Actinomycetes</taxon>
        <taxon>Micrococcales</taxon>
        <taxon>Microbacteriaceae</taxon>
        <taxon>Agrococcus</taxon>
    </lineage>
</organism>
<dbReference type="Pfam" id="PF03602">
    <property type="entry name" value="Cons_hypoth95"/>
    <property type="match status" value="1"/>
</dbReference>
<evidence type="ECO:0000256" key="2">
    <source>
        <dbReference type="ARBA" id="ARBA00022679"/>
    </source>
</evidence>